<evidence type="ECO:0000256" key="1">
    <source>
        <dbReference type="ARBA" id="ARBA00005495"/>
    </source>
</evidence>
<sequence>MTVAQDEPIRRTYRGNCHCSSFVYEVDLPELTSVVECDCSFCSRTGNLYVLTDEESNFRVVKGTEERLKSYTFGAGNKIHKFCPKCATSLLSRMPNGPPRLKLLLNTRALQNVDLDPLERRNIFNSKIGAEYLPPEHKGDIPPNVEGGQLYTGSCHCGTVTVALSCKPLDESNEGVVVVCNCSICSRNGYIWLFPRPENVVLSGPEDAIGRYRFADGLTSKTFCRTCGINMTDLRNQLSRDEVRALSKHSRQVYGRNKESHPVNVRVLHGVDVDKLKKVTFAGATVMPSTYINP</sequence>
<dbReference type="InterPro" id="IPR011057">
    <property type="entry name" value="Mss4-like_sf"/>
</dbReference>
<comment type="caution">
    <text evidence="5">The sequence shown here is derived from an EMBL/GenBank/DDBJ whole genome shotgun (WGS) entry which is preliminary data.</text>
</comment>
<dbReference type="EMBL" id="JAIMJC010000002">
    <property type="protein sequence ID" value="KAH0529459.1"/>
    <property type="molecule type" value="Genomic_DNA"/>
</dbReference>
<comment type="similarity">
    <text evidence="1">Belongs to the Gfa family.</text>
</comment>
<dbReference type="InterPro" id="IPR006913">
    <property type="entry name" value="CENP-V/GFA"/>
</dbReference>
<name>A0A9P8HR49_9HYPO</name>
<proteinExistence type="inferred from homology"/>
<evidence type="ECO:0000256" key="3">
    <source>
        <dbReference type="ARBA" id="ARBA00022833"/>
    </source>
</evidence>
<reference evidence="5 6" key="1">
    <citation type="submission" date="2021-08" db="EMBL/GenBank/DDBJ databases">
        <title>The highly contiguous genome resource for Trichoderma semiorbis FJ059, a fungal antagonistic to plant pathogens.</title>
        <authorList>
            <person name="Liu T."/>
        </authorList>
    </citation>
    <scope>NUCLEOTIDE SEQUENCE [LARGE SCALE GENOMIC DNA]</scope>
    <source>
        <strain evidence="5 6">FJ059</strain>
    </source>
</reference>
<dbReference type="Proteomes" id="UP000826573">
    <property type="component" value="Unassembled WGS sequence"/>
</dbReference>
<gene>
    <name evidence="5" type="ORF">TsFJ059_004201</name>
</gene>
<evidence type="ECO:0000256" key="2">
    <source>
        <dbReference type="ARBA" id="ARBA00022723"/>
    </source>
</evidence>
<dbReference type="Pfam" id="PF04828">
    <property type="entry name" value="GFA"/>
    <property type="match status" value="2"/>
</dbReference>
<keyword evidence="6" id="KW-1185">Reference proteome</keyword>
<feature type="domain" description="CENP-V/GFA" evidence="4">
    <location>
        <begin position="151"/>
        <end position="294"/>
    </location>
</feature>
<dbReference type="PROSITE" id="PS51891">
    <property type="entry name" value="CENP_V_GFA"/>
    <property type="match status" value="2"/>
</dbReference>
<dbReference type="PANTHER" id="PTHR28620">
    <property type="entry name" value="CENTROMERE PROTEIN V"/>
    <property type="match status" value="1"/>
</dbReference>
<feature type="domain" description="CENP-V/GFA" evidence="4">
    <location>
        <begin position="13"/>
        <end position="119"/>
    </location>
</feature>
<protein>
    <recommendedName>
        <fullName evidence="4">CENP-V/GFA domain-containing protein</fullName>
    </recommendedName>
</protein>
<keyword evidence="2" id="KW-0479">Metal-binding</keyword>
<evidence type="ECO:0000313" key="5">
    <source>
        <dbReference type="EMBL" id="KAH0529459.1"/>
    </source>
</evidence>
<dbReference type="GO" id="GO:0016846">
    <property type="term" value="F:carbon-sulfur lyase activity"/>
    <property type="evidence" value="ECO:0007669"/>
    <property type="project" value="InterPro"/>
</dbReference>
<dbReference type="Gene3D" id="2.170.150.70">
    <property type="match status" value="2"/>
</dbReference>
<accession>A0A9P8HR49</accession>
<evidence type="ECO:0000313" key="6">
    <source>
        <dbReference type="Proteomes" id="UP000826573"/>
    </source>
</evidence>
<dbReference type="GO" id="GO:0046872">
    <property type="term" value="F:metal ion binding"/>
    <property type="evidence" value="ECO:0007669"/>
    <property type="project" value="UniProtKB-KW"/>
</dbReference>
<organism evidence="5 6">
    <name type="scientific">Trichoderma semiorbis</name>
    <dbReference type="NCBI Taxonomy" id="1491008"/>
    <lineage>
        <taxon>Eukaryota</taxon>
        <taxon>Fungi</taxon>
        <taxon>Dikarya</taxon>
        <taxon>Ascomycota</taxon>
        <taxon>Pezizomycotina</taxon>
        <taxon>Sordariomycetes</taxon>
        <taxon>Hypocreomycetidae</taxon>
        <taxon>Hypocreales</taxon>
        <taxon>Hypocreaceae</taxon>
        <taxon>Trichoderma</taxon>
    </lineage>
</organism>
<keyword evidence="3" id="KW-0862">Zinc</keyword>
<dbReference type="AlphaFoldDB" id="A0A9P8HR49"/>
<dbReference type="InterPro" id="IPR052355">
    <property type="entry name" value="CENP-V-like"/>
</dbReference>
<dbReference type="SUPFAM" id="SSF51316">
    <property type="entry name" value="Mss4-like"/>
    <property type="match status" value="2"/>
</dbReference>
<evidence type="ECO:0000259" key="4">
    <source>
        <dbReference type="PROSITE" id="PS51891"/>
    </source>
</evidence>
<dbReference type="PANTHER" id="PTHR28620:SF1">
    <property type="entry name" value="CENP-V_GFA DOMAIN-CONTAINING PROTEIN"/>
    <property type="match status" value="1"/>
</dbReference>